<proteinExistence type="predicted"/>
<protein>
    <submittedName>
        <fullName evidence="2">Uncharacterized protein</fullName>
    </submittedName>
</protein>
<evidence type="ECO:0000313" key="2">
    <source>
        <dbReference type="EMBL" id="MED6164492.1"/>
    </source>
</evidence>
<name>A0ABU6UT27_9FABA</name>
<sequence length="165" mass="19324">MENMAELRTIKGKQQEMFENNDRFYNQVREEHREMAKEIQQVKNYQVNQTMVESARNKALMEELAATRAKLAWEGNSGRQEASNEHRHNGFKFSPQKYENDQALMKIREQHANFFEVQRQLNEWMSTALATVISDLFAVGIIEWLMNSAHPLANGVRSCLFNWIG</sequence>
<organism evidence="2 3">
    <name type="scientific">Stylosanthes scabra</name>
    <dbReference type="NCBI Taxonomy" id="79078"/>
    <lineage>
        <taxon>Eukaryota</taxon>
        <taxon>Viridiplantae</taxon>
        <taxon>Streptophyta</taxon>
        <taxon>Embryophyta</taxon>
        <taxon>Tracheophyta</taxon>
        <taxon>Spermatophyta</taxon>
        <taxon>Magnoliopsida</taxon>
        <taxon>eudicotyledons</taxon>
        <taxon>Gunneridae</taxon>
        <taxon>Pentapetalae</taxon>
        <taxon>rosids</taxon>
        <taxon>fabids</taxon>
        <taxon>Fabales</taxon>
        <taxon>Fabaceae</taxon>
        <taxon>Papilionoideae</taxon>
        <taxon>50 kb inversion clade</taxon>
        <taxon>dalbergioids sensu lato</taxon>
        <taxon>Dalbergieae</taxon>
        <taxon>Pterocarpus clade</taxon>
        <taxon>Stylosanthes</taxon>
    </lineage>
</organism>
<dbReference type="EMBL" id="JASCZI010122590">
    <property type="protein sequence ID" value="MED6164492.1"/>
    <property type="molecule type" value="Genomic_DNA"/>
</dbReference>
<reference evidence="2 3" key="1">
    <citation type="journal article" date="2023" name="Plants (Basel)">
        <title>Bridging the Gap: Combining Genomics and Transcriptomics Approaches to Understand Stylosanthes scabra, an Orphan Legume from the Brazilian Caatinga.</title>
        <authorList>
            <person name="Ferreira-Neto J.R.C."/>
            <person name="da Silva M.D."/>
            <person name="Binneck E."/>
            <person name="de Melo N.F."/>
            <person name="da Silva R.H."/>
            <person name="de Melo A.L.T.M."/>
            <person name="Pandolfi V."/>
            <person name="Bustamante F.O."/>
            <person name="Brasileiro-Vidal A.C."/>
            <person name="Benko-Iseppon A.M."/>
        </authorList>
    </citation>
    <scope>NUCLEOTIDE SEQUENCE [LARGE SCALE GENOMIC DNA]</scope>
    <source>
        <tissue evidence="2">Leaves</tissue>
    </source>
</reference>
<gene>
    <name evidence="2" type="ORF">PIB30_090627</name>
</gene>
<accession>A0ABU6UT27</accession>
<feature type="region of interest" description="Disordered" evidence="1">
    <location>
        <begin position="75"/>
        <end position="94"/>
    </location>
</feature>
<keyword evidence="3" id="KW-1185">Reference proteome</keyword>
<evidence type="ECO:0000256" key="1">
    <source>
        <dbReference type="SAM" id="MobiDB-lite"/>
    </source>
</evidence>
<evidence type="ECO:0000313" key="3">
    <source>
        <dbReference type="Proteomes" id="UP001341840"/>
    </source>
</evidence>
<comment type="caution">
    <text evidence="2">The sequence shown here is derived from an EMBL/GenBank/DDBJ whole genome shotgun (WGS) entry which is preliminary data.</text>
</comment>
<dbReference type="Proteomes" id="UP001341840">
    <property type="component" value="Unassembled WGS sequence"/>
</dbReference>